<comment type="caution">
    <text evidence="2">The sequence shown here is derived from an EMBL/GenBank/DDBJ whole genome shotgun (WGS) entry which is preliminary data.</text>
</comment>
<feature type="transmembrane region" description="Helical" evidence="1">
    <location>
        <begin position="15"/>
        <end position="34"/>
    </location>
</feature>
<reference evidence="2 3" key="1">
    <citation type="submission" date="2020-10" db="EMBL/GenBank/DDBJ databases">
        <title>Ca. Dormibacterota MAGs.</title>
        <authorList>
            <person name="Montgomery K."/>
        </authorList>
    </citation>
    <scope>NUCLEOTIDE SEQUENCE [LARGE SCALE GENOMIC DNA]</scope>
    <source>
        <strain evidence="2">SC8811_S16_3</strain>
    </source>
</reference>
<protein>
    <submittedName>
        <fullName evidence="2">Uncharacterized protein</fullName>
    </submittedName>
</protein>
<sequence>MATMLNWGSILLRSLLAWVPIALAVLAVGGLAYVGGQQTIRAGADDPQIQLAHDTAQRLNRAPEPVRSAAAAQPAVDLRQTLDPYVILYDGNGRPVSQTVQLDGATPAPPAGAFAAATGRGENRLTWQPAPGVRSAVVIVPYRGGYVLAGRSLSLAEERERSLSQLTALGVLATLLATAAACFLSTWLLTLWRGGSARER</sequence>
<proteinExistence type="predicted"/>
<keyword evidence="1" id="KW-0472">Membrane</keyword>
<dbReference type="EMBL" id="JAEKNQ010000053">
    <property type="protein sequence ID" value="MBJ7604106.1"/>
    <property type="molecule type" value="Genomic_DNA"/>
</dbReference>
<dbReference type="Proteomes" id="UP000620075">
    <property type="component" value="Unassembled WGS sequence"/>
</dbReference>
<dbReference type="AlphaFoldDB" id="A0A934K975"/>
<accession>A0A934K975</accession>
<evidence type="ECO:0000313" key="2">
    <source>
        <dbReference type="EMBL" id="MBJ7604106.1"/>
    </source>
</evidence>
<keyword evidence="1" id="KW-0812">Transmembrane</keyword>
<keyword evidence="1" id="KW-1133">Transmembrane helix</keyword>
<gene>
    <name evidence="2" type="ORF">JF888_13080</name>
</gene>
<name>A0A934K975_9BACT</name>
<organism evidence="2 3">
    <name type="scientific">Candidatus Dormiibacter inghamiae</name>
    <dbReference type="NCBI Taxonomy" id="3127013"/>
    <lineage>
        <taxon>Bacteria</taxon>
        <taxon>Bacillati</taxon>
        <taxon>Candidatus Dormiibacterota</taxon>
        <taxon>Candidatus Dormibacteria</taxon>
        <taxon>Candidatus Dormibacterales</taxon>
        <taxon>Candidatus Dormibacteraceae</taxon>
        <taxon>Candidatus Dormiibacter</taxon>
    </lineage>
</organism>
<dbReference type="RefSeq" id="WP_338181184.1">
    <property type="nucleotide sequence ID" value="NZ_JAEKNQ010000053.1"/>
</dbReference>
<feature type="transmembrane region" description="Helical" evidence="1">
    <location>
        <begin position="169"/>
        <end position="192"/>
    </location>
</feature>
<evidence type="ECO:0000256" key="1">
    <source>
        <dbReference type="SAM" id="Phobius"/>
    </source>
</evidence>
<evidence type="ECO:0000313" key="3">
    <source>
        <dbReference type="Proteomes" id="UP000620075"/>
    </source>
</evidence>